<dbReference type="Bgee" id="ENSLACG00000004692">
    <property type="expression patterns" value="Expressed in chordate pharynx and 4 other cell types or tissues"/>
</dbReference>
<dbReference type="Pfam" id="PF22697">
    <property type="entry name" value="SOS1_NGEF_PH"/>
    <property type="match status" value="1"/>
</dbReference>
<dbReference type="Gene3D" id="1.20.900.10">
    <property type="entry name" value="Dbl homology (DH) domain"/>
    <property type="match status" value="1"/>
</dbReference>
<evidence type="ECO:0000313" key="3">
    <source>
        <dbReference type="Ensembl" id="ENSLACP00000005280.1"/>
    </source>
</evidence>
<dbReference type="EMBL" id="AFYH01122926">
    <property type="status" value="NOT_ANNOTATED_CDS"/>
    <property type="molecule type" value="Genomic_DNA"/>
</dbReference>
<dbReference type="FunCoup" id="H3A6K9">
    <property type="interactions" value="27"/>
</dbReference>
<feature type="domain" description="DH" evidence="2">
    <location>
        <begin position="45"/>
        <end position="245"/>
    </location>
</feature>
<reference evidence="3" key="3">
    <citation type="submission" date="2025-09" db="UniProtKB">
        <authorList>
            <consortium name="Ensembl"/>
        </authorList>
    </citation>
    <scope>IDENTIFICATION</scope>
</reference>
<dbReference type="InterPro" id="IPR035899">
    <property type="entry name" value="DBL_dom_sf"/>
</dbReference>
<organism evidence="3 4">
    <name type="scientific">Latimeria chalumnae</name>
    <name type="common">Coelacanth</name>
    <dbReference type="NCBI Taxonomy" id="7897"/>
    <lineage>
        <taxon>Eukaryota</taxon>
        <taxon>Metazoa</taxon>
        <taxon>Chordata</taxon>
        <taxon>Craniata</taxon>
        <taxon>Vertebrata</taxon>
        <taxon>Euteleostomi</taxon>
        <taxon>Coelacanthiformes</taxon>
        <taxon>Coelacanthidae</taxon>
        <taxon>Latimeria</taxon>
    </lineage>
</organism>
<dbReference type="EMBL" id="AFYH01122927">
    <property type="status" value="NOT_ANNOTATED_CDS"/>
    <property type="molecule type" value="Genomic_DNA"/>
</dbReference>
<dbReference type="Pfam" id="PF00621">
    <property type="entry name" value="RhoGEF"/>
    <property type="match status" value="1"/>
</dbReference>
<name>H3A6K9_LATCH</name>
<dbReference type="EMBL" id="AFYH01122930">
    <property type="status" value="NOT_ANNOTATED_CDS"/>
    <property type="molecule type" value="Genomic_DNA"/>
</dbReference>
<dbReference type="EMBL" id="AFYH01122924">
    <property type="status" value="NOT_ANNOTATED_CDS"/>
    <property type="molecule type" value="Genomic_DNA"/>
</dbReference>
<reference evidence="4" key="1">
    <citation type="submission" date="2011-08" db="EMBL/GenBank/DDBJ databases">
        <title>The draft genome of Latimeria chalumnae.</title>
        <authorList>
            <person name="Di Palma F."/>
            <person name="Alfoldi J."/>
            <person name="Johnson J."/>
            <person name="Berlin A."/>
            <person name="Gnerre S."/>
            <person name="Jaffe D."/>
            <person name="MacCallum I."/>
            <person name="Young S."/>
            <person name="Walker B.J."/>
            <person name="Lander E."/>
            <person name="Lindblad-Toh K."/>
        </authorList>
    </citation>
    <scope>NUCLEOTIDE SEQUENCE [LARGE SCALE GENOMIC DNA]</scope>
    <source>
        <strain evidence="4">Wild caught</strain>
    </source>
</reference>
<dbReference type="Ensembl" id="ENSLACT00000005327.1">
    <property type="protein sequence ID" value="ENSLACP00000005280.1"/>
    <property type="gene ID" value="ENSLACG00000004692.1"/>
</dbReference>
<dbReference type="PANTHER" id="PTHR13217:SF6">
    <property type="entry name" value="PLECKSTRIN HOMOLOGY DOMAIN-CONTAINING FAMILY G MEMBER 7"/>
    <property type="match status" value="1"/>
</dbReference>
<dbReference type="OMA" id="GNLCQTH"/>
<dbReference type="Proteomes" id="UP000008672">
    <property type="component" value="Unassembled WGS sequence"/>
</dbReference>
<dbReference type="EMBL" id="AFYH01122925">
    <property type="status" value="NOT_ANNOTATED_CDS"/>
    <property type="molecule type" value="Genomic_DNA"/>
</dbReference>
<dbReference type="SUPFAM" id="SSF50729">
    <property type="entry name" value="PH domain-like"/>
    <property type="match status" value="1"/>
</dbReference>
<dbReference type="InParanoid" id="H3A6K9"/>
<dbReference type="InterPro" id="IPR040181">
    <property type="entry name" value="PKHG5/7"/>
</dbReference>
<dbReference type="EMBL" id="AFYH01122931">
    <property type="status" value="NOT_ANNOTATED_CDS"/>
    <property type="molecule type" value="Genomic_DNA"/>
</dbReference>
<keyword evidence="4" id="KW-1185">Reference proteome</keyword>
<evidence type="ECO:0000313" key="4">
    <source>
        <dbReference type="Proteomes" id="UP000008672"/>
    </source>
</evidence>
<reference evidence="3" key="2">
    <citation type="submission" date="2025-08" db="UniProtKB">
        <authorList>
            <consortium name="Ensembl"/>
        </authorList>
    </citation>
    <scope>IDENTIFICATION</scope>
</reference>
<dbReference type="SUPFAM" id="SSF48065">
    <property type="entry name" value="DBL homology domain (DH-domain)"/>
    <property type="match status" value="1"/>
</dbReference>
<dbReference type="InterPro" id="IPR011993">
    <property type="entry name" value="PH-like_dom_sf"/>
</dbReference>
<protein>
    <submittedName>
        <fullName evidence="3">Pleckstrin homology and RhoGEF domain containing G7</fullName>
    </submittedName>
</protein>
<dbReference type="SMART" id="SM00325">
    <property type="entry name" value="RhoGEF"/>
    <property type="match status" value="1"/>
</dbReference>
<dbReference type="InterPro" id="IPR055251">
    <property type="entry name" value="SOS1_NGEF_PH"/>
</dbReference>
<dbReference type="GO" id="GO:0005085">
    <property type="term" value="F:guanyl-nucleotide exchange factor activity"/>
    <property type="evidence" value="ECO:0007669"/>
    <property type="project" value="InterPro"/>
</dbReference>
<feature type="domain" description="PH" evidence="1">
    <location>
        <begin position="292"/>
        <end position="425"/>
    </location>
</feature>
<gene>
    <name evidence="3" type="primary">PLEKHG7</name>
</gene>
<dbReference type="PROSITE" id="PS50010">
    <property type="entry name" value="DH_2"/>
    <property type="match status" value="1"/>
</dbReference>
<dbReference type="InterPro" id="IPR001849">
    <property type="entry name" value="PH_domain"/>
</dbReference>
<dbReference type="GO" id="GO:0007266">
    <property type="term" value="P:Rho protein signal transduction"/>
    <property type="evidence" value="ECO:0007669"/>
    <property type="project" value="TreeGrafter"/>
</dbReference>
<dbReference type="SMART" id="SM00233">
    <property type="entry name" value="PH"/>
    <property type="match status" value="1"/>
</dbReference>
<dbReference type="AlphaFoldDB" id="H3A6K9"/>
<accession>H3A6K9</accession>
<dbReference type="Gene3D" id="2.30.29.30">
    <property type="entry name" value="Pleckstrin-homology domain (PH domain)/Phosphotyrosine-binding domain (PTB)"/>
    <property type="match status" value="1"/>
</dbReference>
<sequence length="450" mass="52603">MMNCFSTMKIPDWRECEFQMDKNKSWMERLKTQHPEISVDHSYSKKQEAMWELYTSECIYFLDQLMVLKEIFLNTLKCLQSTECLLDVDPWRLFANLDELCMVSFNFLTSLLNEVKGFLILCEDVCTANLASVLTKHFKDNLCHSLQKYCLNYTSAVFYLENLKKKEEFGIFLKWCEQNEQCKRLHLADLLVAPLHRFTRYPLLLKNIWKRSTDAVEKIAIYSIAEQVENSIRDLEGKVKWLDSYQKFRQLQEIIVWPPIWERDKRAFLPECLRHMIKDNHTESLLSSTNRTLLHEGRLLLTESTKLTDAYLFLFDDFLLLTKIKRSKKKSVSSEVAPVCPVVNPEMQSVVKDGGLCTVLDQPIPLDRLVLKNVDPFHSSAYGLRNAFLILHQNRYQQCIGVYILQAQTDDIKKAWTAQIESAVLACSKRHETKRASHGNFEVQVESSEI</sequence>
<dbReference type="STRING" id="7897.ENSLACP00000005280"/>
<evidence type="ECO:0000259" key="1">
    <source>
        <dbReference type="PROSITE" id="PS50003"/>
    </source>
</evidence>
<dbReference type="EMBL" id="AFYH01122929">
    <property type="status" value="NOT_ANNOTATED_CDS"/>
    <property type="molecule type" value="Genomic_DNA"/>
</dbReference>
<dbReference type="HOGENOM" id="CLU_030833_0_0_1"/>
<dbReference type="eggNOG" id="KOG3521">
    <property type="taxonomic scope" value="Eukaryota"/>
</dbReference>
<dbReference type="EMBL" id="AFYH01122928">
    <property type="status" value="NOT_ANNOTATED_CDS"/>
    <property type="molecule type" value="Genomic_DNA"/>
</dbReference>
<dbReference type="InterPro" id="IPR000219">
    <property type="entry name" value="DH_dom"/>
</dbReference>
<evidence type="ECO:0000259" key="2">
    <source>
        <dbReference type="PROSITE" id="PS50010"/>
    </source>
</evidence>
<dbReference type="PROSITE" id="PS50003">
    <property type="entry name" value="PH_DOMAIN"/>
    <property type="match status" value="1"/>
</dbReference>
<dbReference type="PANTHER" id="PTHR13217">
    <property type="entry name" value="PLECKSTRIN HOMOLOGY DOMAIN-CONTAINING FAMILY G MEMBER 7"/>
    <property type="match status" value="1"/>
</dbReference>
<dbReference type="GeneTree" id="ENSGT00510000046843"/>
<proteinExistence type="predicted"/>